<protein>
    <submittedName>
        <fullName evidence="2">Rna-directed dna polymerase from mobile element jockey-like</fullName>
    </submittedName>
</protein>
<dbReference type="OMA" id="LADCENW"/>
<dbReference type="WBParaSite" id="HCON_00077820-00001">
    <property type="protein sequence ID" value="HCON_00077820-00001"/>
    <property type="gene ID" value="HCON_00077820"/>
</dbReference>
<dbReference type="OrthoDB" id="5861659at2759"/>
<accession>A0A7I4YBN1</accession>
<evidence type="ECO:0000313" key="1">
    <source>
        <dbReference type="Proteomes" id="UP000025227"/>
    </source>
</evidence>
<sequence length="108" mass="11892">MEPANELDVDVGSITSEETIEAIRCLRSGRASGIDDIPSELLKAGGSTMMEKLMELYNRCWSGLEVPEDWRKGVIVKLPEKGNLADCENWKVTLLSVPGKALCVTLLR</sequence>
<organism evidence="1 2">
    <name type="scientific">Haemonchus contortus</name>
    <name type="common">Barber pole worm</name>
    <dbReference type="NCBI Taxonomy" id="6289"/>
    <lineage>
        <taxon>Eukaryota</taxon>
        <taxon>Metazoa</taxon>
        <taxon>Ecdysozoa</taxon>
        <taxon>Nematoda</taxon>
        <taxon>Chromadorea</taxon>
        <taxon>Rhabditida</taxon>
        <taxon>Rhabditina</taxon>
        <taxon>Rhabditomorpha</taxon>
        <taxon>Strongyloidea</taxon>
        <taxon>Trichostrongylidae</taxon>
        <taxon>Haemonchus</taxon>
    </lineage>
</organism>
<dbReference type="Proteomes" id="UP000025227">
    <property type="component" value="Unplaced"/>
</dbReference>
<proteinExistence type="predicted"/>
<dbReference type="PANTHER" id="PTHR19446">
    <property type="entry name" value="REVERSE TRANSCRIPTASES"/>
    <property type="match status" value="1"/>
</dbReference>
<name>A0A7I4YBN1_HAECO</name>
<keyword evidence="1" id="KW-1185">Reference proteome</keyword>
<evidence type="ECO:0000313" key="2">
    <source>
        <dbReference type="WBParaSite" id="HCON_00077820-00001"/>
    </source>
</evidence>
<dbReference type="AlphaFoldDB" id="A0A7I4YBN1"/>
<reference evidence="2" key="1">
    <citation type="submission" date="2020-12" db="UniProtKB">
        <authorList>
            <consortium name="WormBaseParasite"/>
        </authorList>
    </citation>
    <scope>IDENTIFICATION</scope>
    <source>
        <strain evidence="2">MHco3</strain>
    </source>
</reference>